<feature type="domain" description="FAD/NAD(P)-binding" evidence="9">
    <location>
        <begin position="147"/>
        <end position="433"/>
    </location>
</feature>
<dbReference type="PRINTS" id="PR00469">
    <property type="entry name" value="PNDRDTASEII"/>
</dbReference>
<keyword evidence="1" id="KW-0560">Oxidoreductase</keyword>
<organism evidence="11 12">
    <name type="scientific">Celerinatantimonas diazotrophica</name>
    <dbReference type="NCBI Taxonomy" id="412034"/>
    <lineage>
        <taxon>Bacteria</taxon>
        <taxon>Pseudomonadati</taxon>
        <taxon>Pseudomonadota</taxon>
        <taxon>Gammaproteobacteria</taxon>
        <taxon>Celerinatantimonadaceae</taxon>
        <taxon>Celerinatantimonas</taxon>
    </lineage>
</organism>
<evidence type="ECO:0000256" key="3">
    <source>
        <dbReference type="ARBA" id="ARBA00032722"/>
    </source>
</evidence>
<evidence type="ECO:0000259" key="10">
    <source>
        <dbReference type="Pfam" id="PF14691"/>
    </source>
</evidence>
<dbReference type="Pfam" id="PF14691">
    <property type="entry name" value="Fer4_20"/>
    <property type="match status" value="1"/>
</dbReference>
<comment type="function">
    <text evidence="6">Involved in pyrimidine base degradation. Catalyzes physiologically the reduction of uracil to 5,6-dihydrouracil (DHU) by using NADH as a specific cosubstrate. It also catalyzes the reverse reaction and the reduction of thymine to 5,6-dihydrothymine (DHT).</text>
</comment>
<dbReference type="PANTHER" id="PTHR43073:SF2">
    <property type="entry name" value="DIHYDROPYRIMIDINE DEHYDROGENASE [NADP(+)]"/>
    <property type="match status" value="1"/>
</dbReference>
<dbReference type="SUPFAM" id="SSF46548">
    <property type="entry name" value="alpha-helical ferredoxin"/>
    <property type="match status" value="1"/>
</dbReference>
<sequence length="463" mass="50058">MTHRNPPSPKVTEQHPKSGGCKSAFCDFPAPLSAVAAMAETDRCYYCYDAPCMKACPAEINVPQFIHRIAEHNIRGAAETILSANELGGMCARVCPTEVLCEQACVRQAQEAKPVEIGRLQRFATDQYFANPGKPLFKRATDSGCKAAVVGAGPAGLTVAHRLARQGHDVVLFDANPKLGGLNEYGLARYKTSSEFAQQEINWLLSIGGIEVRTNRKLGQDFQLADLTAQYDAVFLGLGLGAVNSLGIKEPALPEIREAVEFIKELRQADDLGTLQVGNHVLVIGGGMTAVDAAVQAKKLGATEVTMVYRRGEADFKASAHEINWARENGVTIQCWAKPKAIHSEDGLIAVSFVKTATQHGRLVETDEHFTIATDMLLKAIGQRYQPWSETLQPTLKNGRIAIDDECRTSIVGVWAGGDCVDGGQDLTVDAVRLGKLAAQSMDRAMRLNAQMSPILEKEVSNG</sequence>
<dbReference type="Pfam" id="PF07992">
    <property type="entry name" value="Pyr_redox_2"/>
    <property type="match status" value="1"/>
</dbReference>
<evidence type="ECO:0000313" key="12">
    <source>
        <dbReference type="Proteomes" id="UP000295565"/>
    </source>
</evidence>
<protein>
    <recommendedName>
        <fullName evidence="8">dihydrouracil dehydrogenase (NAD(+))</fullName>
        <ecNumber evidence="8">1.3.1.1</ecNumber>
    </recommendedName>
    <alternativeName>
        <fullName evidence="3">Dihydrothymine dehydrogenase</fullName>
    </alternativeName>
    <alternativeName>
        <fullName evidence="2">Dihydrouracil dehydrogenase</fullName>
    </alternativeName>
</protein>
<evidence type="ECO:0000259" key="9">
    <source>
        <dbReference type="Pfam" id="PF07992"/>
    </source>
</evidence>
<feature type="domain" description="Dihydroprymidine dehydrogenase" evidence="10">
    <location>
        <begin position="25"/>
        <end position="130"/>
    </location>
</feature>
<dbReference type="Proteomes" id="UP000295565">
    <property type="component" value="Unassembled WGS sequence"/>
</dbReference>
<dbReference type="PRINTS" id="PR00368">
    <property type="entry name" value="FADPNR"/>
</dbReference>
<evidence type="ECO:0000313" key="11">
    <source>
        <dbReference type="EMBL" id="TCK57739.1"/>
    </source>
</evidence>
<dbReference type="RefSeq" id="WP_131912287.1">
    <property type="nucleotide sequence ID" value="NZ_OU594967.1"/>
</dbReference>
<dbReference type="OrthoDB" id="9803192at2"/>
<evidence type="ECO:0000256" key="8">
    <source>
        <dbReference type="ARBA" id="ARBA00049728"/>
    </source>
</evidence>
<evidence type="ECO:0000256" key="6">
    <source>
        <dbReference type="ARBA" id="ARBA00049578"/>
    </source>
</evidence>
<dbReference type="GO" id="GO:0051536">
    <property type="term" value="F:iron-sulfur cluster binding"/>
    <property type="evidence" value="ECO:0007669"/>
    <property type="project" value="InterPro"/>
</dbReference>
<dbReference type="Gene3D" id="1.10.1060.10">
    <property type="entry name" value="Alpha-helical ferredoxin"/>
    <property type="match status" value="1"/>
</dbReference>
<gene>
    <name evidence="11" type="ORF">EV690_1433</name>
</gene>
<evidence type="ECO:0000256" key="7">
    <source>
        <dbReference type="ARBA" id="ARBA00049714"/>
    </source>
</evidence>
<comment type="catalytic activity">
    <reaction evidence="5">
        <text>5,6-dihydrouracil + NAD(+) = uracil + NADH + H(+)</text>
        <dbReference type="Rhea" id="RHEA:20189"/>
        <dbReference type="ChEBI" id="CHEBI:15378"/>
        <dbReference type="ChEBI" id="CHEBI:15901"/>
        <dbReference type="ChEBI" id="CHEBI:17568"/>
        <dbReference type="ChEBI" id="CHEBI:57540"/>
        <dbReference type="ChEBI" id="CHEBI:57945"/>
        <dbReference type="EC" id="1.3.1.1"/>
    </reaction>
</comment>
<dbReference type="GO" id="GO:0004159">
    <property type="term" value="F:dihydropyrimidine dehydrogenase (NAD+) activity"/>
    <property type="evidence" value="ECO:0007669"/>
    <property type="project" value="UniProtKB-EC"/>
</dbReference>
<comment type="catalytic activity">
    <reaction evidence="4">
        <text>5,6-dihydrothymine + NAD(+) = thymine + NADH + H(+)</text>
        <dbReference type="Rhea" id="RHEA:28791"/>
        <dbReference type="ChEBI" id="CHEBI:15378"/>
        <dbReference type="ChEBI" id="CHEBI:17821"/>
        <dbReference type="ChEBI" id="CHEBI:27468"/>
        <dbReference type="ChEBI" id="CHEBI:57540"/>
        <dbReference type="ChEBI" id="CHEBI:57945"/>
        <dbReference type="EC" id="1.3.1.1"/>
    </reaction>
</comment>
<evidence type="ECO:0000256" key="5">
    <source>
        <dbReference type="ARBA" id="ARBA00048792"/>
    </source>
</evidence>
<dbReference type="SUPFAM" id="SSF51971">
    <property type="entry name" value="Nucleotide-binding domain"/>
    <property type="match status" value="1"/>
</dbReference>
<accession>A0A4R1K425</accession>
<name>A0A4R1K425_9GAMM</name>
<evidence type="ECO:0000256" key="1">
    <source>
        <dbReference type="ARBA" id="ARBA00023002"/>
    </source>
</evidence>
<dbReference type="InterPro" id="IPR036188">
    <property type="entry name" value="FAD/NAD-bd_sf"/>
</dbReference>
<dbReference type="Gene3D" id="3.50.50.60">
    <property type="entry name" value="FAD/NAD(P)-binding domain"/>
    <property type="match status" value="2"/>
</dbReference>
<dbReference type="InterPro" id="IPR023753">
    <property type="entry name" value="FAD/NAD-binding_dom"/>
</dbReference>
<keyword evidence="12" id="KW-1185">Reference proteome</keyword>
<proteinExistence type="predicted"/>
<evidence type="ECO:0000256" key="2">
    <source>
        <dbReference type="ARBA" id="ARBA00030119"/>
    </source>
</evidence>
<dbReference type="EMBL" id="SMGD01000012">
    <property type="protein sequence ID" value="TCK57739.1"/>
    <property type="molecule type" value="Genomic_DNA"/>
</dbReference>
<evidence type="ECO:0000256" key="4">
    <source>
        <dbReference type="ARBA" id="ARBA00047685"/>
    </source>
</evidence>
<dbReference type="PANTHER" id="PTHR43073">
    <property type="entry name" value="DIHYDROPYRIMIDINE DEHYDROGENASE [NADP(+)]"/>
    <property type="match status" value="1"/>
</dbReference>
<comment type="caution">
    <text evidence="11">The sequence shown here is derived from an EMBL/GenBank/DDBJ whole genome shotgun (WGS) entry which is preliminary data.</text>
</comment>
<comment type="subunit">
    <text evidence="7">Heterotetramer of 2 PreA and 2 PreT subunits.</text>
</comment>
<dbReference type="EC" id="1.3.1.1" evidence="8"/>
<dbReference type="InterPro" id="IPR009051">
    <property type="entry name" value="Helical_ferredxn"/>
</dbReference>
<dbReference type="AlphaFoldDB" id="A0A4R1K425"/>
<dbReference type="InterPro" id="IPR028261">
    <property type="entry name" value="DPD_II"/>
</dbReference>
<reference evidence="11 12" key="1">
    <citation type="submission" date="2019-03" db="EMBL/GenBank/DDBJ databases">
        <title>Genomic Encyclopedia of Type Strains, Phase IV (KMG-IV): sequencing the most valuable type-strain genomes for metagenomic binning, comparative biology and taxonomic classification.</title>
        <authorList>
            <person name="Goeker M."/>
        </authorList>
    </citation>
    <scope>NUCLEOTIDE SEQUENCE [LARGE SCALE GENOMIC DNA]</scope>
    <source>
        <strain evidence="11 12">DSM 18577</strain>
    </source>
</reference>